<organism evidence="2 3">
    <name type="scientific">Bartonella japonica</name>
    <dbReference type="NCBI Taxonomy" id="357761"/>
    <lineage>
        <taxon>Bacteria</taxon>
        <taxon>Pseudomonadati</taxon>
        <taxon>Pseudomonadota</taxon>
        <taxon>Alphaproteobacteria</taxon>
        <taxon>Hyphomicrobiales</taxon>
        <taxon>Bartonellaceae</taxon>
        <taxon>Bartonella</taxon>
    </lineage>
</organism>
<keyword evidence="1" id="KW-0812">Transmembrane</keyword>
<reference evidence="2 3" key="1">
    <citation type="submission" date="2024-06" db="EMBL/GenBank/DDBJ databases">
        <title>Genomic Encyclopedia of Type Strains, Phase IV (KMG-IV): sequencing the most valuable type-strain genomes for metagenomic binning, comparative biology and taxonomic classification.</title>
        <authorList>
            <person name="Goeker M."/>
        </authorList>
    </citation>
    <scope>NUCLEOTIDE SEQUENCE [LARGE SCALE GENOMIC DNA]</scope>
    <source>
        <strain evidence="2 3">DSM 23650</strain>
    </source>
</reference>
<proteinExistence type="predicted"/>
<keyword evidence="1" id="KW-0472">Membrane</keyword>
<name>A0ABV2FPG6_9HYPH</name>
<evidence type="ECO:0000256" key="1">
    <source>
        <dbReference type="SAM" id="Phobius"/>
    </source>
</evidence>
<protein>
    <submittedName>
        <fullName evidence="2">TM2 domain-containing membrane protein YozV</fullName>
    </submittedName>
</protein>
<feature type="transmembrane region" description="Helical" evidence="1">
    <location>
        <begin position="9"/>
        <end position="30"/>
    </location>
</feature>
<accession>A0ABV2FPG6</accession>
<keyword evidence="1" id="KW-1133">Transmembrane helix</keyword>
<evidence type="ECO:0000313" key="3">
    <source>
        <dbReference type="Proteomes" id="UP001549112"/>
    </source>
</evidence>
<keyword evidence="3" id="KW-1185">Reference proteome</keyword>
<dbReference type="EMBL" id="JBEPLT010000011">
    <property type="protein sequence ID" value="MET3560461.1"/>
    <property type="molecule type" value="Genomic_DNA"/>
</dbReference>
<comment type="caution">
    <text evidence="2">The sequence shown here is derived from an EMBL/GenBank/DDBJ whole genome shotgun (WGS) entry which is preliminary data.</text>
</comment>
<sequence>MVGKIGTGILMLILTITLLGAIISGIWALIDFMFILTGHFTDKNGCKITS</sequence>
<dbReference type="Proteomes" id="UP001549112">
    <property type="component" value="Unassembled WGS sequence"/>
</dbReference>
<evidence type="ECO:0000313" key="2">
    <source>
        <dbReference type="EMBL" id="MET3560461.1"/>
    </source>
</evidence>
<gene>
    <name evidence="2" type="ORF">ABID39_001159</name>
</gene>